<keyword evidence="2" id="KW-0479">Metal-binding</keyword>
<keyword evidence="4" id="KW-0456">Lyase</keyword>
<evidence type="ECO:0000256" key="3">
    <source>
        <dbReference type="ARBA" id="ARBA00022833"/>
    </source>
</evidence>
<proteinExistence type="inferred from homology"/>
<evidence type="ECO:0000256" key="2">
    <source>
        <dbReference type="ARBA" id="ARBA00022723"/>
    </source>
</evidence>
<evidence type="ECO:0000259" key="5">
    <source>
        <dbReference type="PROSITE" id="PS51891"/>
    </source>
</evidence>
<dbReference type="SUPFAM" id="SSF51316">
    <property type="entry name" value="Mss4-like"/>
    <property type="match status" value="1"/>
</dbReference>
<keyword evidence="7" id="KW-1185">Reference proteome</keyword>
<keyword evidence="3" id="KW-0862">Zinc</keyword>
<evidence type="ECO:0000256" key="1">
    <source>
        <dbReference type="ARBA" id="ARBA00005495"/>
    </source>
</evidence>
<dbReference type="GO" id="GO:0046872">
    <property type="term" value="F:metal ion binding"/>
    <property type="evidence" value="ECO:0007669"/>
    <property type="project" value="UniProtKB-KW"/>
</dbReference>
<dbReference type="AlphaFoldDB" id="A0A841HP65"/>
<reference evidence="6 7" key="1">
    <citation type="submission" date="2020-08" db="EMBL/GenBank/DDBJ databases">
        <title>Genomic Encyclopedia of Type Strains, Phase IV (KMG-IV): sequencing the most valuable type-strain genomes for metagenomic binning, comparative biology and taxonomic classification.</title>
        <authorList>
            <person name="Goeker M."/>
        </authorList>
    </citation>
    <scope>NUCLEOTIDE SEQUENCE [LARGE SCALE GENOMIC DNA]</scope>
    <source>
        <strain evidence="6 7">DSM 26723</strain>
    </source>
</reference>
<dbReference type="PANTHER" id="PTHR33337">
    <property type="entry name" value="GFA DOMAIN-CONTAINING PROTEIN"/>
    <property type="match status" value="1"/>
</dbReference>
<name>A0A841HP65_9GAMM</name>
<dbReference type="Pfam" id="PF04828">
    <property type="entry name" value="GFA"/>
    <property type="match status" value="1"/>
</dbReference>
<sequence length="134" mass="14690">MSAVEGGCLCGAVRYRVSGTPISSSLCHCRSCRLASGAPVVAWFVVLNEQFALLGGELRAFRSSESVVREFCARCGSQISYQHDDAPDRIELTTVTLDHPEVFPPTREIWFSHKLSWVVPSPTIAHHAGESQET</sequence>
<dbReference type="RefSeq" id="WP_184333116.1">
    <property type="nucleotide sequence ID" value="NZ_JACHHZ010000003.1"/>
</dbReference>
<gene>
    <name evidence="6" type="ORF">HNQ60_003010</name>
</gene>
<dbReference type="PROSITE" id="PS51891">
    <property type="entry name" value="CENP_V_GFA"/>
    <property type="match status" value="1"/>
</dbReference>
<evidence type="ECO:0000256" key="4">
    <source>
        <dbReference type="ARBA" id="ARBA00023239"/>
    </source>
</evidence>
<dbReference type="Gene3D" id="3.90.1590.10">
    <property type="entry name" value="glutathione-dependent formaldehyde- activating enzyme (gfa)"/>
    <property type="match status" value="1"/>
</dbReference>
<comment type="caution">
    <text evidence="6">The sequence shown here is derived from an EMBL/GenBank/DDBJ whole genome shotgun (WGS) entry which is preliminary data.</text>
</comment>
<feature type="domain" description="CENP-V/GFA" evidence="5">
    <location>
        <begin position="4"/>
        <end position="111"/>
    </location>
</feature>
<dbReference type="GO" id="GO:0016846">
    <property type="term" value="F:carbon-sulfur lyase activity"/>
    <property type="evidence" value="ECO:0007669"/>
    <property type="project" value="InterPro"/>
</dbReference>
<protein>
    <recommendedName>
        <fullName evidence="5">CENP-V/GFA domain-containing protein</fullName>
    </recommendedName>
</protein>
<dbReference type="InterPro" id="IPR011057">
    <property type="entry name" value="Mss4-like_sf"/>
</dbReference>
<evidence type="ECO:0000313" key="6">
    <source>
        <dbReference type="EMBL" id="MBB6094129.1"/>
    </source>
</evidence>
<dbReference type="InterPro" id="IPR006913">
    <property type="entry name" value="CENP-V/GFA"/>
</dbReference>
<dbReference type="EMBL" id="JACHHZ010000003">
    <property type="protein sequence ID" value="MBB6094129.1"/>
    <property type="molecule type" value="Genomic_DNA"/>
</dbReference>
<dbReference type="PANTHER" id="PTHR33337:SF40">
    <property type="entry name" value="CENP-V_GFA DOMAIN-CONTAINING PROTEIN-RELATED"/>
    <property type="match status" value="1"/>
</dbReference>
<organism evidence="6 7">
    <name type="scientific">Povalibacter uvarum</name>
    <dbReference type="NCBI Taxonomy" id="732238"/>
    <lineage>
        <taxon>Bacteria</taxon>
        <taxon>Pseudomonadati</taxon>
        <taxon>Pseudomonadota</taxon>
        <taxon>Gammaproteobacteria</taxon>
        <taxon>Steroidobacterales</taxon>
        <taxon>Steroidobacteraceae</taxon>
        <taxon>Povalibacter</taxon>
    </lineage>
</organism>
<comment type="similarity">
    <text evidence="1">Belongs to the Gfa family.</text>
</comment>
<evidence type="ECO:0000313" key="7">
    <source>
        <dbReference type="Proteomes" id="UP000588068"/>
    </source>
</evidence>
<dbReference type="Proteomes" id="UP000588068">
    <property type="component" value="Unassembled WGS sequence"/>
</dbReference>
<accession>A0A841HP65</accession>